<gene>
    <name evidence="1" type="ORF">LCGC14_1597150</name>
</gene>
<proteinExistence type="predicted"/>
<accession>A0A0F9ICN4</accession>
<reference evidence="1" key="1">
    <citation type="journal article" date="2015" name="Nature">
        <title>Complex archaea that bridge the gap between prokaryotes and eukaryotes.</title>
        <authorList>
            <person name="Spang A."/>
            <person name="Saw J.H."/>
            <person name="Jorgensen S.L."/>
            <person name="Zaremba-Niedzwiedzka K."/>
            <person name="Martijn J."/>
            <person name="Lind A.E."/>
            <person name="van Eijk R."/>
            <person name="Schleper C."/>
            <person name="Guy L."/>
            <person name="Ettema T.J."/>
        </authorList>
    </citation>
    <scope>NUCLEOTIDE SEQUENCE</scope>
</reference>
<protein>
    <submittedName>
        <fullName evidence="1">Uncharacterized protein</fullName>
    </submittedName>
</protein>
<organism evidence="1">
    <name type="scientific">marine sediment metagenome</name>
    <dbReference type="NCBI Taxonomy" id="412755"/>
    <lineage>
        <taxon>unclassified sequences</taxon>
        <taxon>metagenomes</taxon>
        <taxon>ecological metagenomes</taxon>
    </lineage>
</organism>
<dbReference type="EMBL" id="LAZR01012758">
    <property type="protein sequence ID" value="KKM25227.1"/>
    <property type="molecule type" value="Genomic_DNA"/>
</dbReference>
<comment type="caution">
    <text evidence="1">The sequence shown here is derived from an EMBL/GenBank/DDBJ whole genome shotgun (WGS) entry which is preliminary data.</text>
</comment>
<dbReference type="AlphaFoldDB" id="A0A0F9ICN4"/>
<sequence length="37" mass="4457">MTEKHEEHEEHVEIKVQNLTRFYTLVLIRSKSPITGY</sequence>
<name>A0A0F9ICN4_9ZZZZ</name>
<evidence type="ECO:0000313" key="1">
    <source>
        <dbReference type="EMBL" id="KKM25227.1"/>
    </source>
</evidence>
<feature type="non-terminal residue" evidence="1">
    <location>
        <position position="37"/>
    </location>
</feature>